<evidence type="ECO:0000256" key="11">
    <source>
        <dbReference type="ARBA" id="ARBA00039995"/>
    </source>
</evidence>
<evidence type="ECO:0000256" key="12">
    <source>
        <dbReference type="ARBA" id="ARBA00041398"/>
    </source>
</evidence>
<dbReference type="PANTHER" id="PTHR45745">
    <property type="entry name" value="PHOSPHOMANNOMUTASE 45A"/>
    <property type="match status" value="1"/>
</dbReference>
<dbReference type="SUPFAM" id="SSF53738">
    <property type="entry name" value="Phosphoglucomutase, first 3 domains"/>
    <property type="match status" value="3"/>
</dbReference>
<protein>
    <recommendedName>
        <fullName evidence="11">Phosphoglucomutase</fullName>
        <ecNumber evidence="6">5.4.2.2</ecNumber>
    </recommendedName>
    <alternativeName>
        <fullName evidence="13">Alpha-phosphoglucomutase</fullName>
    </alternativeName>
    <alternativeName>
        <fullName evidence="12">Glucose phosphomutase</fullName>
    </alternativeName>
</protein>
<organism evidence="19 20">
    <name type="scientific">Candidatus Limadaptatus stercoripullorum</name>
    <dbReference type="NCBI Taxonomy" id="2840846"/>
    <lineage>
        <taxon>Bacteria</taxon>
        <taxon>Bacillati</taxon>
        <taxon>Bacillota</taxon>
        <taxon>Clostridia</taxon>
        <taxon>Eubacteriales</taxon>
        <taxon>Candidatus Limadaptatus</taxon>
    </lineage>
</organism>
<feature type="domain" description="Alpha-D-phosphohexomutase C-terminal" evidence="15">
    <location>
        <begin position="526"/>
        <end position="561"/>
    </location>
</feature>
<keyword evidence="9 14" id="KW-0460">Magnesium</keyword>
<dbReference type="GO" id="GO:0004614">
    <property type="term" value="F:phosphoglucomutase activity"/>
    <property type="evidence" value="ECO:0007669"/>
    <property type="project" value="UniProtKB-EC"/>
</dbReference>
<dbReference type="InterPro" id="IPR005845">
    <property type="entry name" value="A-D-PHexomutase_a/b/a-II"/>
</dbReference>
<evidence type="ECO:0000313" key="20">
    <source>
        <dbReference type="Proteomes" id="UP000886857"/>
    </source>
</evidence>
<dbReference type="InterPro" id="IPR036900">
    <property type="entry name" value="A-D-PHexomutase_C_sf"/>
</dbReference>
<evidence type="ECO:0000256" key="4">
    <source>
        <dbReference type="ARBA" id="ARBA00005189"/>
    </source>
</evidence>
<evidence type="ECO:0000259" key="15">
    <source>
        <dbReference type="Pfam" id="PF00408"/>
    </source>
</evidence>
<keyword evidence="8 14" id="KW-0479">Metal-binding</keyword>
<proteinExistence type="inferred from homology"/>
<dbReference type="PROSITE" id="PS00710">
    <property type="entry name" value="PGM_PMM"/>
    <property type="match status" value="1"/>
</dbReference>
<dbReference type="InterPro" id="IPR005843">
    <property type="entry name" value="A-D-PHexomutase_C"/>
</dbReference>
<dbReference type="AlphaFoldDB" id="A0A9D1SW03"/>
<evidence type="ECO:0000259" key="18">
    <source>
        <dbReference type="Pfam" id="PF02880"/>
    </source>
</evidence>
<accession>A0A9D1SW03</accession>
<dbReference type="PRINTS" id="PR00509">
    <property type="entry name" value="PGMPMM"/>
</dbReference>
<dbReference type="GO" id="GO:0006166">
    <property type="term" value="P:purine ribonucleoside salvage"/>
    <property type="evidence" value="ECO:0007669"/>
    <property type="project" value="TreeGrafter"/>
</dbReference>
<evidence type="ECO:0000256" key="5">
    <source>
        <dbReference type="ARBA" id="ARBA00010231"/>
    </source>
</evidence>
<evidence type="ECO:0000259" key="16">
    <source>
        <dbReference type="Pfam" id="PF02878"/>
    </source>
</evidence>
<comment type="pathway">
    <text evidence="4">Lipid metabolism.</text>
</comment>
<dbReference type="GO" id="GO:0000287">
    <property type="term" value="F:magnesium ion binding"/>
    <property type="evidence" value="ECO:0007669"/>
    <property type="project" value="InterPro"/>
</dbReference>
<dbReference type="EMBL" id="DVOE01000044">
    <property type="protein sequence ID" value="HIU98794.1"/>
    <property type="molecule type" value="Genomic_DNA"/>
</dbReference>
<reference evidence="19" key="1">
    <citation type="submission" date="2020-10" db="EMBL/GenBank/DDBJ databases">
        <authorList>
            <person name="Gilroy R."/>
        </authorList>
    </citation>
    <scope>NUCLEOTIDE SEQUENCE</scope>
    <source>
        <strain evidence="19">10406</strain>
    </source>
</reference>
<dbReference type="GO" id="GO:0008973">
    <property type="term" value="F:phosphopentomutase activity"/>
    <property type="evidence" value="ECO:0007669"/>
    <property type="project" value="TreeGrafter"/>
</dbReference>
<dbReference type="Pfam" id="PF00408">
    <property type="entry name" value="PGM_PMM_IV"/>
    <property type="match status" value="1"/>
</dbReference>
<evidence type="ECO:0000259" key="17">
    <source>
        <dbReference type="Pfam" id="PF02879"/>
    </source>
</evidence>
<dbReference type="Pfam" id="PF02878">
    <property type="entry name" value="PGM_PMM_I"/>
    <property type="match status" value="1"/>
</dbReference>
<comment type="caution">
    <text evidence="19">The sequence shown here is derived from an EMBL/GenBank/DDBJ whole genome shotgun (WGS) entry which is preliminary data.</text>
</comment>
<dbReference type="Gene3D" id="3.40.120.10">
    <property type="entry name" value="Alpha-D-Glucose-1,6-Bisphosphate, subunit A, domain 3"/>
    <property type="match status" value="3"/>
</dbReference>
<comment type="catalytic activity">
    <reaction evidence="1">
        <text>alpha-D-glucose 1-phosphate = alpha-D-glucose 6-phosphate</text>
        <dbReference type="Rhea" id="RHEA:23536"/>
        <dbReference type="ChEBI" id="CHEBI:58225"/>
        <dbReference type="ChEBI" id="CHEBI:58601"/>
        <dbReference type="EC" id="5.4.2.2"/>
    </reaction>
</comment>
<gene>
    <name evidence="19" type="ORF">IAC73_03000</name>
</gene>
<feature type="domain" description="Alpha-D-phosphohexomutase alpha/beta/alpha" evidence="18">
    <location>
        <begin position="333"/>
        <end position="456"/>
    </location>
</feature>
<dbReference type="Pfam" id="PF02880">
    <property type="entry name" value="PGM_PMM_III"/>
    <property type="match status" value="1"/>
</dbReference>
<dbReference type="PANTHER" id="PTHR45745:SF1">
    <property type="entry name" value="PHOSPHOGLUCOMUTASE 2B-RELATED"/>
    <property type="match status" value="1"/>
</dbReference>
<dbReference type="GO" id="GO:0005975">
    <property type="term" value="P:carbohydrate metabolic process"/>
    <property type="evidence" value="ECO:0007669"/>
    <property type="project" value="InterPro"/>
</dbReference>
<dbReference type="InterPro" id="IPR016066">
    <property type="entry name" value="A-D-PHexomutase_CS"/>
</dbReference>
<dbReference type="Gene3D" id="3.30.310.50">
    <property type="entry name" value="Alpha-D-phosphohexomutase, C-terminal domain"/>
    <property type="match status" value="1"/>
</dbReference>
<keyword evidence="7" id="KW-0597">Phosphoprotein</keyword>
<evidence type="ECO:0000256" key="2">
    <source>
        <dbReference type="ARBA" id="ARBA00001946"/>
    </source>
</evidence>
<comment type="similarity">
    <text evidence="5 14">Belongs to the phosphohexose mutase family.</text>
</comment>
<dbReference type="InterPro" id="IPR005846">
    <property type="entry name" value="A-D-PHexomutase_a/b/a-III"/>
</dbReference>
<dbReference type="Proteomes" id="UP000886857">
    <property type="component" value="Unassembled WGS sequence"/>
</dbReference>
<dbReference type="CDD" id="cd05799">
    <property type="entry name" value="PGM2"/>
    <property type="match status" value="1"/>
</dbReference>
<dbReference type="EC" id="5.4.2.2" evidence="6"/>
<evidence type="ECO:0000256" key="14">
    <source>
        <dbReference type="RuleBase" id="RU004326"/>
    </source>
</evidence>
<evidence type="ECO:0000256" key="1">
    <source>
        <dbReference type="ARBA" id="ARBA00000443"/>
    </source>
</evidence>
<sequence length="580" mass="62850">MDYIGVYKEWLSEDELTPEEKRRLEEMTDGERKECFYAPLEFGTAGMRGTIDLGIAKMNRFTVRRATKGLADFILSLGEAAAKRGVVIAYDTRRCSAEFAVLAAKTLSAAGVRAYIYEDVRPVPMCSFAVRHLGATAGIMITASHNPKEYNGYKVYGDDGAQMSPESTAEVVKIIDKTPYFGIKTAETDITPENIKGKDGVRADEFITVIGESVDARYFDAVTSLALSKEAVAALGGTVKIVYTPVHGTGYMPVTKVLAKMGIVPAVVPEQARPDTEFSTVRVPNPEEADTLSMGVALAEEIGSDIVIGTDPDADRMGVAVRDNEGKFVLLTGNQIGVLMEEYILRRRRETGTLPKNGAVVKTIVTTDLARKVADSYGVTTFDVLTGFKFIGEKIKEWETSGEFTYLFGFEESYGSLAGTYARDKDAVAAAMIFAEMVCYYAGLGLKVYDVLQDMFRRFGYYSEQAISIAFAGVGGMDKMRGIMQKLREEGLTSVDGARVAATDDLLAGVRHFADGEDCPTGLPATNALKLHLAGGDWVCVRPSGTEPKLKIYASAAAESYAGARSRAAGYLAFMKKCTA</sequence>
<dbReference type="InterPro" id="IPR005841">
    <property type="entry name" value="Alpha-D-phosphohexomutase_SF"/>
</dbReference>
<dbReference type="SUPFAM" id="SSF55957">
    <property type="entry name" value="Phosphoglucomutase, C-terminal domain"/>
    <property type="match status" value="1"/>
</dbReference>
<dbReference type="Pfam" id="PF02879">
    <property type="entry name" value="PGM_PMM_II"/>
    <property type="match status" value="1"/>
</dbReference>
<keyword evidence="10" id="KW-0413">Isomerase</keyword>
<evidence type="ECO:0000256" key="9">
    <source>
        <dbReference type="ARBA" id="ARBA00022842"/>
    </source>
</evidence>
<evidence type="ECO:0000256" key="3">
    <source>
        <dbReference type="ARBA" id="ARBA00005164"/>
    </source>
</evidence>
<feature type="domain" description="Alpha-D-phosphohexomutase alpha/beta/alpha" evidence="16">
    <location>
        <begin position="41"/>
        <end position="178"/>
    </location>
</feature>
<evidence type="ECO:0000256" key="7">
    <source>
        <dbReference type="ARBA" id="ARBA00022553"/>
    </source>
</evidence>
<comment type="cofactor">
    <cofactor evidence="2">
        <name>Mg(2+)</name>
        <dbReference type="ChEBI" id="CHEBI:18420"/>
    </cofactor>
</comment>
<evidence type="ECO:0000313" key="19">
    <source>
        <dbReference type="EMBL" id="HIU98794.1"/>
    </source>
</evidence>
<evidence type="ECO:0000256" key="13">
    <source>
        <dbReference type="ARBA" id="ARBA00041467"/>
    </source>
</evidence>
<evidence type="ECO:0000256" key="6">
    <source>
        <dbReference type="ARBA" id="ARBA00012728"/>
    </source>
</evidence>
<reference evidence="19" key="2">
    <citation type="journal article" date="2021" name="PeerJ">
        <title>Extensive microbial diversity within the chicken gut microbiome revealed by metagenomics and culture.</title>
        <authorList>
            <person name="Gilroy R."/>
            <person name="Ravi A."/>
            <person name="Getino M."/>
            <person name="Pursley I."/>
            <person name="Horton D.L."/>
            <person name="Alikhan N.F."/>
            <person name="Baker D."/>
            <person name="Gharbi K."/>
            <person name="Hall N."/>
            <person name="Watson M."/>
            <person name="Adriaenssens E.M."/>
            <person name="Foster-Nyarko E."/>
            <person name="Jarju S."/>
            <person name="Secka A."/>
            <person name="Antonio M."/>
            <person name="Oren A."/>
            <person name="Chaudhuri R.R."/>
            <person name="La Ragione R."/>
            <person name="Hildebrand F."/>
            <person name="Pallen M.J."/>
        </authorList>
    </citation>
    <scope>NUCLEOTIDE SEQUENCE</scope>
    <source>
        <strain evidence="19">10406</strain>
    </source>
</reference>
<evidence type="ECO:0000256" key="8">
    <source>
        <dbReference type="ARBA" id="ARBA00022723"/>
    </source>
</evidence>
<name>A0A9D1SW03_9FIRM</name>
<feature type="domain" description="Alpha-D-phosphohexomutase alpha/beta/alpha" evidence="17">
    <location>
        <begin position="217"/>
        <end position="326"/>
    </location>
</feature>
<dbReference type="InterPro" id="IPR005844">
    <property type="entry name" value="A-D-PHexomutase_a/b/a-I"/>
</dbReference>
<comment type="pathway">
    <text evidence="3">Glycolipid metabolism; diglucosyl-diacylglycerol biosynthesis.</text>
</comment>
<dbReference type="InterPro" id="IPR016055">
    <property type="entry name" value="A-D-PHexomutase_a/b/a-I/II/III"/>
</dbReference>
<evidence type="ECO:0000256" key="10">
    <source>
        <dbReference type="ARBA" id="ARBA00023235"/>
    </source>
</evidence>